<dbReference type="Proteomes" id="UP000503462">
    <property type="component" value="Chromosome 3"/>
</dbReference>
<gene>
    <name evidence="6" type="ORF">AMS68_003878</name>
</gene>
<dbReference type="SUPFAM" id="SSF50193">
    <property type="entry name" value="Ribosomal protein L14"/>
    <property type="match status" value="1"/>
</dbReference>
<evidence type="ECO:0000259" key="5">
    <source>
        <dbReference type="Pfam" id="PF04991"/>
    </source>
</evidence>
<evidence type="ECO:0000256" key="4">
    <source>
        <dbReference type="RuleBase" id="RU003949"/>
    </source>
</evidence>
<keyword evidence="7" id="KW-1185">Reference proteome</keyword>
<feature type="domain" description="LicD/FKTN/FKRP nucleotidyltransferase" evidence="5">
    <location>
        <begin position="231"/>
        <end position="332"/>
    </location>
</feature>
<dbReference type="GO" id="GO:0006412">
    <property type="term" value="P:translation"/>
    <property type="evidence" value="ECO:0007669"/>
    <property type="project" value="InterPro"/>
</dbReference>
<dbReference type="OrthoDB" id="407959at2759"/>
<dbReference type="PROSITE" id="PS00049">
    <property type="entry name" value="RIBOSOMAL_L14"/>
    <property type="match status" value="1"/>
</dbReference>
<dbReference type="HAMAP" id="MF_01367">
    <property type="entry name" value="Ribosomal_uL14"/>
    <property type="match status" value="1"/>
</dbReference>
<dbReference type="InterPro" id="IPR000218">
    <property type="entry name" value="Ribosomal_uL14"/>
</dbReference>
<name>A0A6H0XUL4_9PEZI</name>
<dbReference type="SMART" id="SM01374">
    <property type="entry name" value="Ribosomal_L14"/>
    <property type="match status" value="1"/>
</dbReference>
<dbReference type="EMBL" id="CP051141">
    <property type="protein sequence ID" value="QIW98360.1"/>
    <property type="molecule type" value="Genomic_DNA"/>
</dbReference>
<dbReference type="GO" id="GO:0003735">
    <property type="term" value="F:structural constituent of ribosome"/>
    <property type="evidence" value="ECO:0007669"/>
    <property type="project" value="InterPro"/>
</dbReference>
<evidence type="ECO:0000256" key="3">
    <source>
        <dbReference type="ARBA" id="ARBA00023274"/>
    </source>
</evidence>
<dbReference type="Pfam" id="PF00238">
    <property type="entry name" value="Ribosomal_L14"/>
    <property type="match status" value="1"/>
</dbReference>
<protein>
    <recommendedName>
        <fullName evidence="5">LicD/FKTN/FKRP nucleotidyltransferase domain-containing protein</fullName>
    </recommendedName>
</protein>
<dbReference type="InterPro" id="IPR007074">
    <property type="entry name" value="LicD/FKTN/FKRP_NTP_transf"/>
</dbReference>
<dbReference type="FunFam" id="2.40.150.20:FF:000003">
    <property type="entry name" value="60S ribosomal protein L23"/>
    <property type="match status" value="1"/>
</dbReference>
<evidence type="ECO:0000256" key="1">
    <source>
        <dbReference type="ARBA" id="ARBA00010745"/>
    </source>
</evidence>
<dbReference type="AlphaFoldDB" id="A0A6H0XUL4"/>
<evidence type="ECO:0000313" key="7">
    <source>
        <dbReference type="Proteomes" id="UP000503462"/>
    </source>
</evidence>
<dbReference type="NCBIfam" id="NF006344">
    <property type="entry name" value="PRK08571.1"/>
    <property type="match status" value="1"/>
</dbReference>
<dbReference type="GO" id="GO:0022625">
    <property type="term" value="C:cytosolic large ribosomal subunit"/>
    <property type="evidence" value="ECO:0007669"/>
    <property type="project" value="TreeGrafter"/>
</dbReference>
<proteinExistence type="inferred from homology"/>
<organism evidence="6 7">
    <name type="scientific">Peltaster fructicola</name>
    <dbReference type="NCBI Taxonomy" id="286661"/>
    <lineage>
        <taxon>Eukaryota</taxon>
        <taxon>Fungi</taxon>
        <taxon>Dikarya</taxon>
        <taxon>Ascomycota</taxon>
        <taxon>Pezizomycotina</taxon>
        <taxon>Dothideomycetes</taxon>
        <taxon>Dothideomycetes incertae sedis</taxon>
        <taxon>Peltaster</taxon>
    </lineage>
</organism>
<dbReference type="InterPro" id="IPR036853">
    <property type="entry name" value="Ribosomal_uL14_sf"/>
</dbReference>
<dbReference type="InterPro" id="IPR019972">
    <property type="entry name" value="Ribosomal_uL14_CS"/>
</dbReference>
<reference evidence="6 7" key="1">
    <citation type="journal article" date="2016" name="Sci. Rep.">
        <title>Peltaster fructicola genome reveals evolution from an invasive phytopathogen to an ectophytic parasite.</title>
        <authorList>
            <person name="Xu C."/>
            <person name="Chen H."/>
            <person name="Gleason M.L."/>
            <person name="Xu J.R."/>
            <person name="Liu H."/>
            <person name="Zhang R."/>
            <person name="Sun G."/>
        </authorList>
    </citation>
    <scope>NUCLEOTIDE SEQUENCE [LARGE SCALE GENOMIC DNA]</scope>
    <source>
        <strain evidence="6 7">LNHT1506</strain>
    </source>
</reference>
<dbReference type="CDD" id="cd00337">
    <property type="entry name" value="Ribosomal_uL14"/>
    <property type="match status" value="1"/>
</dbReference>
<dbReference type="Pfam" id="PF04991">
    <property type="entry name" value="LicD"/>
    <property type="match status" value="1"/>
</dbReference>
<dbReference type="GO" id="GO:0070180">
    <property type="term" value="F:large ribosomal subunit rRNA binding"/>
    <property type="evidence" value="ECO:0007669"/>
    <property type="project" value="TreeGrafter"/>
</dbReference>
<keyword evidence="2 4" id="KW-0689">Ribosomal protein</keyword>
<dbReference type="PANTHER" id="PTHR11761:SF8">
    <property type="entry name" value="LARGE RIBOSOMAL SUBUNIT PROTEIN UL14"/>
    <property type="match status" value="1"/>
</dbReference>
<dbReference type="PANTHER" id="PTHR11761">
    <property type="entry name" value="50S/60S RIBOSOMAL PROTEIN L14/L23"/>
    <property type="match status" value="1"/>
</dbReference>
<keyword evidence="3 4" id="KW-0687">Ribonucleoprotein</keyword>
<evidence type="ECO:0000313" key="6">
    <source>
        <dbReference type="EMBL" id="QIW98360.1"/>
    </source>
</evidence>
<comment type="similarity">
    <text evidence="1 4">Belongs to the universal ribosomal protein uL14 family.</text>
</comment>
<sequence>MSGKGGAASGNKLKMTLGLPVGAVMNCADNSGARNLYVISVKGFGARLNRLPAAGVGDMVMATVKKGKPELRKKVMPAVIVRQSKPWRRADGIFLYFEDNAGVIVNPKGEMKGSAITGPVGKEAAELWPRIASNSGVVITTIMISRLLSILFLVGTITNSVCARPSRYNNARARGSKNLNTKTPDSPEKYFHEAAFDIHYDGRFTDGRLPYEHHRSSLILLAQTCLTTLNEIGVETWIMHGSLVGWYWNRRILPWDSDIDLQISERSIEHLAQYYNMSTHHFRIGDSSLRRNYLLEINPNFRNSSITDRENMIDARWIDTDTGLFLDLTTLRHNTSAAAEGTDGAMACKDGHHYRYDDIYPLRETTFEGVPAKVPFAYTDVITEEYRIGALSNKFFMGHQFDDAKQEWVPMGNTNQQSINTKDLSSFVPKLEQAARELSDDTKLLKVHANG</sequence>
<evidence type="ECO:0000256" key="2">
    <source>
        <dbReference type="ARBA" id="ARBA00022980"/>
    </source>
</evidence>
<accession>A0A6H0XUL4</accession>
<dbReference type="GO" id="GO:0009100">
    <property type="term" value="P:glycoprotein metabolic process"/>
    <property type="evidence" value="ECO:0007669"/>
    <property type="project" value="UniProtKB-ARBA"/>
</dbReference>
<dbReference type="Gene3D" id="2.40.150.20">
    <property type="entry name" value="Ribosomal protein L14"/>
    <property type="match status" value="1"/>
</dbReference>